<dbReference type="AlphaFoldDB" id="A0A7S3AGY8"/>
<name>A0A7S3AGY8_9EUKA</name>
<organism evidence="1">
    <name type="scientific">Haptolina ericina</name>
    <dbReference type="NCBI Taxonomy" id="156174"/>
    <lineage>
        <taxon>Eukaryota</taxon>
        <taxon>Haptista</taxon>
        <taxon>Haptophyta</taxon>
        <taxon>Prymnesiophyceae</taxon>
        <taxon>Prymnesiales</taxon>
        <taxon>Prymnesiaceae</taxon>
        <taxon>Haptolina</taxon>
    </lineage>
</organism>
<dbReference type="EMBL" id="HBHX01004965">
    <property type="protein sequence ID" value="CAE0101743.1"/>
    <property type="molecule type" value="Transcribed_RNA"/>
</dbReference>
<reference evidence="1" key="1">
    <citation type="submission" date="2021-01" db="EMBL/GenBank/DDBJ databases">
        <authorList>
            <person name="Corre E."/>
            <person name="Pelletier E."/>
            <person name="Niang G."/>
            <person name="Scheremetjew M."/>
            <person name="Finn R."/>
            <person name="Kale V."/>
            <person name="Holt S."/>
            <person name="Cochrane G."/>
            <person name="Meng A."/>
            <person name="Brown T."/>
            <person name="Cohen L."/>
        </authorList>
    </citation>
    <scope>NUCLEOTIDE SEQUENCE</scope>
    <source>
        <strain evidence="1">CCMP281</strain>
    </source>
</reference>
<proteinExistence type="predicted"/>
<accession>A0A7S3AGY8</accession>
<gene>
    <name evidence="1" type="ORF">HERI1096_LOCUS2683</name>
</gene>
<evidence type="ECO:0000313" key="1">
    <source>
        <dbReference type="EMBL" id="CAE0101743.1"/>
    </source>
</evidence>
<sequence length="147" mass="15601">MGDPLPNSSARDALTRCALWAGRRVKQVMAAHGFDQVYIATDLRAQASGSYAGARRPAAAAALARLERIVPNLQSTRLQALVGALGDAGVRAGVEAAICIRSDLLLSSSSPCMDCARARRCSKLNSAFGSHLVARRTSYQRPSEALF</sequence>
<protein>
    <submittedName>
        <fullName evidence="1">Uncharacterized protein</fullName>
    </submittedName>
</protein>